<proteinExistence type="predicted"/>
<accession>A0ABU8MGA8</accession>
<dbReference type="SMART" id="SM00966">
    <property type="entry name" value="SpoVT_AbrB"/>
    <property type="match status" value="1"/>
</dbReference>
<evidence type="ECO:0000313" key="4">
    <source>
        <dbReference type="Proteomes" id="UP001385809"/>
    </source>
</evidence>
<dbReference type="InterPro" id="IPR007159">
    <property type="entry name" value="SpoVT-AbrB_dom"/>
</dbReference>
<evidence type="ECO:0000256" key="1">
    <source>
        <dbReference type="PROSITE-ProRule" id="PRU01076"/>
    </source>
</evidence>
<dbReference type="Gene3D" id="2.10.260.10">
    <property type="match status" value="1"/>
</dbReference>
<dbReference type="SUPFAM" id="SSF89447">
    <property type="entry name" value="AbrB/MazE/MraZ-like"/>
    <property type="match status" value="1"/>
</dbReference>
<gene>
    <name evidence="3" type="ORF">WCD74_01220</name>
</gene>
<dbReference type="InterPro" id="IPR037914">
    <property type="entry name" value="SpoVT-AbrB_sf"/>
</dbReference>
<dbReference type="NCBIfam" id="TIGR01439">
    <property type="entry name" value="lp_hng_hel_AbrB"/>
    <property type="match status" value="1"/>
</dbReference>
<keyword evidence="4" id="KW-1185">Reference proteome</keyword>
<organism evidence="3 4">
    <name type="scientific">Actinomycetospora aurantiaca</name>
    <dbReference type="NCBI Taxonomy" id="3129233"/>
    <lineage>
        <taxon>Bacteria</taxon>
        <taxon>Bacillati</taxon>
        <taxon>Actinomycetota</taxon>
        <taxon>Actinomycetes</taxon>
        <taxon>Pseudonocardiales</taxon>
        <taxon>Pseudonocardiaceae</taxon>
        <taxon>Actinomycetospora</taxon>
    </lineage>
</organism>
<sequence length="79" mass="8774">MSGTFAVRMGDRGRLVVPAELRERLGVMAGSRLLLVETEAGIVVTTRERARDLVRRQLEGIDLVVELVDERRAAAVENE</sequence>
<dbReference type="EMBL" id="JBBEGN010000001">
    <property type="protein sequence ID" value="MEJ2866364.1"/>
    <property type="molecule type" value="Genomic_DNA"/>
</dbReference>
<evidence type="ECO:0000259" key="2">
    <source>
        <dbReference type="PROSITE" id="PS51740"/>
    </source>
</evidence>
<protein>
    <submittedName>
        <fullName evidence="3">AbrB/MazE/SpoVT family DNA-binding domain-containing protein</fullName>
    </submittedName>
</protein>
<evidence type="ECO:0000313" key="3">
    <source>
        <dbReference type="EMBL" id="MEJ2866364.1"/>
    </source>
</evidence>
<dbReference type="PROSITE" id="PS51740">
    <property type="entry name" value="SPOVT_ABRB"/>
    <property type="match status" value="1"/>
</dbReference>
<dbReference type="GO" id="GO:0003677">
    <property type="term" value="F:DNA binding"/>
    <property type="evidence" value="ECO:0007669"/>
    <property type="project" value="UniProtKB-KW"/>
</dbReference>
<name>A0ABU8MGA8_9PSEU</name>
<dbReference type="Pfam" id="PF04014">
    <property type="entry name" value="MazE_antitoxin"/>
    <property type="match status" value="1"/>
</dbReference>
<comment type="caution">
    <text evidence="3">The sequence shown here is derived from an EMBL/GenBank/DDBJ whole genome shotgun (WGS) entry which is preliminary data.</text>
</comment>
<keyword evidence="1 3" id="KW-0238">DNA-binding</keyword>
<dbReference type="Proteomes" id="UP001385809">
    <property type="component" value="Unassembled WGS sequence"/>
</dbReference>
<feature type="domain" description="SpoVT-AbrB" evidence="2">
    <location>
        <begin position="4"/>
        <end position="49"/>
    </location>
</feature>
<dbReference type="RefSeq" id="WP_337692988.1">
    <property type="nucleotide sequence ID" value="NZ_JBBEGN010000001.1"/>
</dbReference>
<reference evidence="3 4" key="1">
    <citation type="submission" date="2024-03" db="EMBL/GenBank/DDBJ databases">
        <title>Actinomycetospora sp. OC33-EN08, a novel actinomycete isolated from wild orchid (Aerides multiflora).</title>
        <authorList>
            <person name="Suriyachadkun C."/>
        </authorList>
    </citation>
    <scope>NUCLEOTIDE SEQUENCE [LARGE SCALE GENOMIC DNA]</scope>
    <source>
        <strain evidence="3 4">OC33-EN08</strain>
    </source>
</reference>